<protein>
    <submittedName>
        <fullName evidence="1">Uncharacterized protein</fullName>
    </submittedName>
</protein>
<comment type="caution">
    <text evidence="1">The sequence shown here is derived from an EMBL/GenBank/DDBJ whole genome shotgun (WGS) entry which is preliminary data.</text>
</comment>
<dbReference type="Proteomes" id="UP000597507">
    <property type="component" value="Unassembled WGS sequence"/>
</dbReference>
<reference evidence="1 2" key="1">
    <citation type="journal article" date="2014" name="Int. J. Syst. Evol. Microbiol.">
        <title>Complete genome sequence of Corynebacterium casei LMG S-19264T (=DSM 44701T), isolated from a smear-ripened cheese.</title>
        <authorList>
            <consortium name="US DOE Joint Genome Institute (JGI-PGF)"/>
            <person name="Walter F."/>
            <person name="Albersmeier A."/>
            <person name="Kalinowski J."/>
            <person name="Ruckert C."/>
        </authorList>
    </citation>
    <scope>NUCLEOTIDE SEQUENCE [LARGE SCALE GENOMIC DNA]</scope>
    <source>
        <strain evidence="1 2">CGMCC 1.16330</strain>
    </source>
</reference>
<evidence type="ECO:0000313" key="2">
    <source>
        <dbReference type="Proteomes" id="UP000597507"/>
    </source>
</evidence>
<dbReference type="RefSeq" id="WP_188901031.1">
    <property type="nucleotide sequence ID" value="NZ_BMKS01000007.1"/>
</dbReference>
<dbReference type="EMBL" id="BMKS01000007">
    <property type="protein sequence ID" value="GGG37763.1"/>
    <property type="molecule type" value="Genomic_DNA"/>
</dbReference>
<gene>
    <name evidence="1" type="ORF">GCM10010964_27000</name>
</gene>
<sequence>MPPPFTLEQVERIVRASEGRASTYPRSGGQVGHPLTRHERLSNEELRQRYADELAAREEYADLHPDDAAARRRQHEAIFLTAFVRTLDVFQFTMAALNSPAGHDAYALMFRASNSHDNMRAVIHHNLTDGRGAEVTFPIRYAMFTTGVNAARASAVRVVLDRMPTAYERLHVQTVMPVLDYRPDFCEVRNRAGQIVSFDQAELGQRRLVLNPRL</sequence>
<keyword evidence="2" id="KW-1185">Reference proteome</keyword>
<organism evidence="1 2">
    <name type="scientific">Caldovatus sediminis</name>
    <dbReference type="NCBI Taxonomy" id="2041189"/>
    <lineage>
        <taxon>Bacteria</taxon>
        <taxon>Pseudomonadati</taxon>
        <taxon>Pseudomonadota</taxon>
        <taxon>Alphaproteobacteria</taxon>
        <taxon>Acetobacterales</taxon>
        <taxon>Roseomonadaceae</taxon>
        <taxon>Caldovatus</taxon>
    </lineage>
</organism>
<evidence type="ECO:0000313" key="1">
    <source>
        <dbReference type="EMBL" id="GGG37763.1"/>
    </source>
</evidence>
<proteinExistence type="predicted"/>
<dbReference type="AlphaFoldDB" id="A0A8J2ZCB1"/>
<accession>A0A8J2ZCB1</accession>
<name>A0A8J2ZCB1_9PROT</name>